<dbReference type="STRING" id="29760.D7UAM4"/>
<dbReference type="HOGENOM" id="CLU_1191697_0_0_1"/>
<dbReference type="InterPro" id="IPR040299">
    <property type="entry name" value="RF2K-like"/>
</dbReference>
<gene>
    <name evidence="2" type="ordered locus">VIT_19s0015g01040</name>
</gene>
<dbReference type="PANTHER" id="PTHR34938">
    <property type="entry name" value="PROTEIN FERTILITY RESTORER RF2, MITOCHONDRIAL"/>
    <property type="match status" value="1"/>
</dbReference>
<feature type="region of interest" description="Disordered" evidence="1">
    <location>
        <begin position="152"/>
        <end position="183"/>
    </location>
</feature>
<evidence type="ECO:0000256" key="1">
    <source>
        <dbReference type="SAM" id="MobiDB-lite"/>
    </source>
</evidence>
<dbReference type="OrthoDB" id="759910at2759"/>
<dbReference type="PANTHER" id="PTHR34938:SF1">
    <property type="entry name" value="PROTEIN FERTILITY RESTORER RF2, MITOCHONDRIAL"/>
    <property type="match status" value="1"/>
</dbReference>
<dbReference type="eggNOG" id="ENOG502S1SV">
    <property type="taxonomic scope" value="Eukaryota"/>
</dbReference>
<evidence type="ECO:0000313" key="3">
    <source>
        <dbReference type="Proteomes" id="UP000009183"/>
    </source>
</evidence>
<dbReference type="AlphaFoldDB" id="D7UAM4"/>
<dbReference type="Proteomes" id="UP000009183">
    <property type="component" value="Chromosome 19"/>
</dbReference>
<dbReference type="GO" id="GO:0009658">
    <property type="term" value="P:chloroplast organization"/>
    <property type="evidence" value="ECO:0000318"/>
    <property type="project" value="GO_Central"/>
</dbReference>
<reference evidence="3" key="1">
    <citation type="journal article" date="2007" name="Nature">
        <title>The grapevine genome sequence suggests ancestral hexaploidization in major angiosperm phyla.</title>
        <authorList>
            <consortium name="The French-Italian Public Consortium for Grapevine Genome Characterization."/>
            <person name="Jaillon O."/>
            <person name="Aury J.-M."/>
            <person name="Noel B."/>
            <person name="Policriti A."/>
            <person name="Clepet C."/>
            <person name="Casagrande A."/>
            <person name="Choisne N."/>
            <person name="Aubourg S."/>
            <person name="Vitulo N."/>
            <person name="Jubin C."/>
            <person name="Vezzi A."/>
            <person name="Legeai F."/>
            <person name="Hugueney P."/>
            <person name="Dasilva C."/>
            <person name="Horner D."/>
            <person name="Mica E."/>
            <person name="Jublot D."/>
            <person name="Poulain J."/>
            <person name="Bruyere C."/>
            <person name="Billault A."/>
            <person name="Segurens B."/>
            <person name="Gouyvenoux M."/>
            <person name="Ugarte E."/>
            <person name="Cattonaro F."/>
            <person name="Anthouard V."/>
            <person name="Vico V."/>
            <person name="Del Fabbro C."/>
            <person name="Alaux M."/>
            <person name="Di Gaspero G."/>
            <person name="Dumas V."/>
            <person name="Felice N."/>
            <person name="Paillard S."/>
            <person name="Juman I."/>
            <person name="Moroldo M."/>
            <person name="Scalabrin S."/>
            <person name="Canaguier A."/>
            <person name="Le Clainche I."/>
            <person name="Malacrida G."/>
            <person name="Durand E."/>
            <person name="Pesole G."/>
            <person name="Laucou V."/>
            <person name="Chatelet P."/>
            <person name="Merdinoglu D."/>
            <person name="Delledonne M."/>
            <person name="Pezzotti M."/>
            <person name="Lecharny A."/>
            <person name="Scarpelli C."/>
            <person name="Artiguenave F."/>
            <person name="Pe M.E."/>
            <person name="Valle G."/>
            <person name="Morgante M."/>
            <person name="Caboche M."/>
            <person name="Adam-Blondon A.-F."/>
            <person name="Weissenbach J."/>
            <person name="Quetier F."/>
            <person name="Wincker P."/>
        </authorList>
    </citation>
    <scope>NUCLEOTIDE SEQUENCE [LARGE SCALE GENOMIC DNA]</scope>
    <source>
        <strain evidence="3">cv. Pinot noir / PN40024</strain>
    </source>
</reference>
<organism evidence="2 3">
    <name type="scientific">Vitis vinifera</name>
    <name type="common">Grape</name>
    <dbReference type="NCBI Taxonomy" id="29760"/>
    <lineage>
        <taxon>Eukaryota</taxon>
        <taxon>Viridiplantae</taxon>
        <taxon>Streptophyta</taxon>
        <taxon>Embryophyta</taxon>
        <taxon>Tracheophyta</taxon>
        <taxon>Spermatophyta</taxon>
        <taxon>Magnoliopsida</taxon>
        <taxon>eudicotyledons</taxon>
        <taxon>Gunneridae</taxon>
        <taxon>Pentapetalae</taxon>
        <taxon>rosids</taxon>
        <taxon>Vitales</taxon>
        <taxon>Vitaceae</taxon>
        <taxon>Viteae</taxon>
        <taxon>Vitis</taxon>
    </lineage>
</organism>
<keyword evidence="3" id="KW-1185">Reference proteome</keyword>
<protein>
    <submittedName>
        <fullName evidence="2">Uncharacterized protein</fullName>
    </submittedName>
</protein>
<dbReference type="GO" id="GO:0010027">
    <property type="term" value="P:thylakoid membrane organization"/>
    <property type="evidence" value="ECO:0000318"/>
    <property type="project" value="GO_Central"/>
</dbReference>
<dbReference type="GO" id="GO:0009507">
    <property type="term" value="C:chloroplast"/>
    <property type="evidence" value="ECO:0000318"/>
    <property type="project" value="GO_Central"/>
</dbReference>
<evidence type="ECO:0000313" key="2">
    <source>
        <dbReference type="EMBL" id="CBI39789.3"/>
    </source>
</evidence>
<dbReference type="EMBL" id="FN596747">
    <property type="protein sequence ID" value="CBI39789.3"/>
    <property type="molecule type" value="Genomic_DNA"/>
</dbReference>
<dbReference type="InParanoid" id="D7UAM4"/>
<name>D7UAM4_VITVI</name>
<dbReference type="PaxDb" id="29760-VIT_19s0015g01040.t01"/>
<accession>D7UAM4</accession>
<sequence length="233" mass="25476">MYSLCFERNVKGLLPTSRYRRERTLNDVVASSSSSSSFLHTSARKYLHFPEDVFIDRQCYCYPGKKTTRGQIKILGPVPVGLYRQSLSFGGTQAISPVVLYRQSLSFGRTQAIAHTRKQSASLICASALNARCGAEQTQTVTRESSTITIAPTQGKEKSPELDDGGTGFPPRDDGDGGGGGGGGGGGWAGAYVKFLNHMSFESLKGAHCFNPIRYHNNFIENTRCYQRLSIMI</sequence>
<proteinExistence type="predicted"/>